<accession>A0A087D9G3</accession>
<feature type="transmembrane region" description="Helical" evidence="7">
    <location>
        <begin position="240"/>
        <end position="266"/>
    </location>
</feature>
<feature type="region of interest" description="Disordered" evidence="6">
    <location>
        <begin position="1"/>
        <end position="21"/>
    </location>
</feature>
<protein>
    <submittedName>
        <fullName evidence="9">Major facilitator transporter</fullName>
    </submittedName>
</protein>
<keyword evidence="2" id="KW-1003">Cell membrane</keyword>
<keyword evidence="3 7" id="KW-0812">Transmembrane</keyword>
<evidence type="ECO:0000313" key="10">
    <source>
        <dbReference type="Proteomes" id="UP000029033"/>
    </source>
</evidence>
<dbReference type="PANTHER" id="PTHR23513">
    <property type="entry name" value="INTEGRAL MEMBRANE EFFLUX PROTEIN-RELATED"/>
    <property type="match status" value="1"/>
</dbReference>
<evidence type="ECO:0000313" key="9">
    <source>
        <dbReference type="EMBL" id="KFI92163.1"/>
    </source>
</evidence>
<feature type="transmembrane region" description="Helical" evidence="7">
    <location>
        <begin position="120"/>
        <end position="137"/>
    </location>
</feature>
<feature type="transmembrane region" description="Helical" evidence="7">
    <location>
        <begin position="391"/>
        <end position="410"/>
    </location>
</feature>
<dbReference type="eggNOG" id="COG2814">
    <property type="taxonomic scope" value="Bacteria"/>
</dbReference>
<proteinExistence type="predicted"/>
<feature type="transmembrane region" description="Helical" evidence="7">
    <location>
        <begin position="94"/>
        <end position="114"/>
    </location>
</feature>
<dbReference type="SUPFAM" id="SSF103473">
    <property type="entry name" value="MFS general substrate transporter"/>
    <property type="match status" value="1"/>
</dbReference>
<dbReference type="EMBL" id="JGZO01000016">
    <property type="protein sequence ID" value="KFI92163.1"/>
    <property type="molecule type" value="Genomic_DNA"/>
</dbReference>
<feature type="transmembrane region" description="Helical" evidence="7">
    <location>
        <begin position="272"/>
        <end position="292"/>
    </location>
</feature>
<dbReference type="Pfam" id="PF07690">
    <property type="entry name" value="MFS_1"/>
    <property type="match status" value="2"/>
</dbReference>
<keyword evidence="5 7" id="KW-0472">Membrane</keyword>
<sequence>MDTSDTSPNRIPSPSASSPSTSLWRSAAYRRWFAADTSDVVAVNLRAFVIPLIALQLSGSAFAAGLIVTIESAIGLVLMPIGGTLTDRHDRRRMMIGLGVIGLILSLAATALLGVRAMTIGLFAVLVMAFAVMNGLLGPSNDAILKSIVPMDRFAKAQAVREAREACVELSSGAIGGLLYTVGSWFPFLTSAALYGVAAVTAVGLPADSGHGGHRDGEAPASFVAHFIEGWRWAMTCRTVVAAIAQGAVANVACYGSVIGVQIMLASHGTDAVLIGAVGVGSGLAALVGSLIAGRLVDRVPTGALIIATFAVFSAAMVPLLFTDSYPVIVACMTVSSLLFPALNAGELGFIYGKTPDDMQGRMSAAFETSVGVPGALTPAMVGWLLQRFGWRTMMALVVACALIALILACTSATRSIPRPEQWDRHDL</sequence>
<feature type="transmembrane region" description="Helical" evidence="7">
    <location>
        <begin position="365"/>
        <end position="385"/>
    </location>
</feature>
<dbReference type="RefSeq" id="WP_081893012.1">
    <property type="nucleotide sequence ID" value="NZ_CAUPKV010000025.1"/>
</dbReference>
<feature type="transmembrane region" description="Helical" evidence="7">
    <location>
        <begin position="61"/>
        <end position="82"/>
    </location>
</feature>
<name>A0A087D9G3_9BIFI</name>
<evidence type="ECO:0000256" key="1">
    <source>
        <dbReference type="ARBA" id="ARBA00004651"/>
    </source>
</evidence>
<dbReference type="AlphaFoldDB" id="A0A087D9G3"/>
<dbReference type="OrthoDB" id="4965946at2"/>
<feature type="domain" description="Major facilitator superfamily (MFS) profile" evidence="8">
    <location>
        <begin position="218"/>
        <end position="428"/>
    </location>
</feature>
<keyword evidence="10" id="KW-1185">Reference proteome</keyword>
<dbReference type="InterPro" id="IPR036259">
    <property type="entry name" value="MFS_trans_sf"/>
</dbReference>
<evidence type="ECO:0000256" key="6">
    <source>
        <dbReference type="SAM" id="MobiDB-lite"/>
    </source>
</evidence>
<feature type="transmembrane region" description="Helical" evidence="7">
    <location>
        <begin position="328"/>
        <end position="353"/>
    </location>
</feature>
<feature type="compositionally biased region" description="Low complexity" evidence="6">
    <location>
        <begin position="7"/>
        <end position="21"/>
    </location>
</feature>
<dbReference type="InterPro" id="IPR020846">
    <property type="entry name" value="MFS_dom"/>
</dbReference>
<organism evidence="9 10">
    <name type="scientific">Bifidobacterium scardovii</name>
    <dbReference type="NCBI Taxonomy" id="158787"/>
    <lineage>
        <taxon>Bacteria</taxon>
        <taxon>Bacillati</taxon>
        <taxon>Actinomycetota</taxon>
        <taxon>Actinomycetes</taxon>
        <taxon>Bifidobacteriales</taxon>
        <taxon>Bifidobacteriaceae</taxon>
        <taxon>Bifidobacterium</taxon>
    </lineage>
</organism>
<evidence type="ECO:0000256" key="2">
    <source>
        <dbReference type="ARBA" id="ARBA00022475"/>
    </source>
</evidence>
<keyword evidence="4 7" id="KW-1133">Transmembrane helix</keyword>
<dbReference type="Proteomes" id="UP000029033">
    <property type="component" value="Unassembled WGS sequence"/>
</dbReference>
<dbReference type="GO" id="GO:0022857">
    <property type="term" value="F:transmembrane transporter activity"/>
    <property type="evidence" value="ECO:0007669"/>
    <property type="project" value="InterPro"/>
</dbReference>
<dbReference type="PROSITE" id="PS50850">
    <property type="entry name" value="MFS"/>
    <property type="match status" value="1"/>
</dbReference>
<feature type="transmembrane region" description="Helical" evidence="7">
    <location>
        <begin position="304"/>
        <end position="322"/>
    </location>
</feature>
<dbReference type="PANTHER" id="PTHR23513:SF11">
    <property type="entry name" value="STAPHYLOFERRIN A TRANSPORTER"/>
    <property type="match status" value="1"/>
</dbReference>
<reference evidence="9 10" key="1">
    <citation type="submission" date="2014-03" db="EMBL/GenBank/DDBJ databases">
        <title>Genomics of Bifidobacteria.</title>
        <authorList>
            <person name="Ventura M."/>
            <person name="Milani C."/>
            <person name="Lugli G.A."/>
        </authorList>
    </citation>
    <scope>NUCLEOTIDE SEQUENCE [LARGE SCALE GENOMIC DNA]</scope>
    <source>
        <strain evidence="9 10">LMG 21589</strain>
    </source>
</reference>
<dbReference type="GeneID" id="85167043"/>
<comment type="caution">
    <text evidence="9">The sequence shown here is derived from an EMBL/GenBank/DDBJ whole genome shotgun (WGS) entry which is preliminary data.</text>
</comment>
<evidence type="ECO:0000256" key="7">
    <source>
        <dbReference type="SAM" id="Phobius"/>
    </source>
</evidence>
<dbReference type="InterPro" id="IPR011701">
    <property type="entry name" value="MFS"/>
</dbReference>
<dbReference type="GO" id="GO:0005886">
    <property type="term" value="C:plasma membrane"/>
    <property type="evidence" value="ECO:0007669"/>
    <property type="project" value="UniProtKB-SubCell"/>
</dbReference>
<evidence type="ECO:0000256" key="4">
    <source>
        <dbReference type="ARBA" id="ARBA00022989"/>
    </source>
</evidence>
<evidence type="ECO:0000256" key="5">
    <source>
        <dbReference type="ARBA" id="ARBA00023136"/>
    </source>
</evidence>
<dbReference type="CDD" id="cd06173">
    <property type="entry name" value="MFS_MefA_like"/>
    <property type="match status" value="1"/>
</dbReference>
<gene>
    <name evidence="9" type="ORF">BSCA_2352</name>
</gene>
<dbReference type="Gene3D" id="1.20.1250.20">
    <property type="entry name" value="MFS general substrate transporter like domains"/>
    <property type="match status" value="1"/>
</dbReference>
<comment type="subcellular location">
    <subcellularLocation>
        <location evidence="1">Cell membrane</location>
        <topology evidence="1">Multi-pass membrane protein</topology>
    </subcellularLocation>
</comment>
<evidence type="ECO:0000256" key="3">
    <source>
        <dbReference type="ARBA" id="ARBA00022692"/>
    </source>
</evidence>
<evidence type="ECO:0000259" key="8">
    <source>
        <dbReference type="PROSITE" id="PS50850"/>
    </source>
</evidence>